<feature type="region of interest" description="Disordered" evidence="17">
    <location>
        <begin position="253"/>
        <end position="319"/>
    </location>
</feature>
<comment type="subunit">
    <text evidence="15">Component of the CCR4-NOT complex; distinct complexes seem to exist that differ in the participation of probably mutually exclusive catalytic subunits. In the complex interacts directly with CNOT2. Interacts with TIP120B and NANOS2. Interacts with EBF1. Interacts in an RNA-independent manner with BICC1 (via KH domains).</text>
</comment>
<dbReference type="InterPro" id="IPR040168">
    <property type="entry name" value="Not2/3/5"/>
</dbReference>
<keyword evidence="10" id="KW-0943">RNA-mediated gene silencing</keyword>
<keyword evidence="9" id="KW-0805">Transcription regulation</keyword>
<feature type="compositionally biased region" description="Low complexity" evidence="17">
    <location>
        <begin position="465"/>
        <end position="482"/>
    </location>
</feature>
<dbReference type="InterPro" id="IPR007207">
    <property type="entry name" value="Not_N"/>
</dbReference>
<dbReference type="GO" id="GO:0006417">
    <property type="term" value="P:regulation of translation"/>
    <property type="evidence" value="ECO:0007669"/>
    <property type="project" value="UniProtKB-KW"/>
</dbReference>
<dbReference type="FunFam" id="2.30.30.1020:FF:000002">
    <property type="entry name" value="CCR4-NOT transcription complex subunit 3"/>
    <property type="match status" value="1"/>
</dbReference>
<dbReference type="PIRSF" id="PIRSF005290">
    <property type="entry name" value="NOT_su_3_5"/>
    <property type="match status" value="1"/>
</dbReference>
<comment type="similarity">
    <text evidence="3">Belongs to the CNOT2/3/5 family.</text>
</comment>
<dbReference type="GO" id="GO:0030015">
    <property type="term" value="C:CCR4-NOT core complex"/>
    <property type="evidence" value="ECO:0007669"/>
    <property type="project" value="InterPro"/>
</dbReference>
<evidence type="ECO:0000256" key="5">
    <source>
        <dbReference type="ARBA" id="ARBA00022490"/>
    </source>
</evidence>
<dbReference type="GO" id="GO:0005829">
    <property type="term" value="C:cytosol"/>
    <property type="evidence" value="ECO:0007669"/>
    <property type="project" value="UniProtKB-ARBA"/>
</dbReference>
<feature type="compositionally biased region" description="Low complexity" evidence="17">
    <location>
        <begin position="612"/>
        <end position="633"/>
    </location>
</feature>
<feature type="region of interest" description="Disordered" evidence="17">
    <location>
        <begin position="553"/>
        <end position="594"/>
    </location>
</feature>
<evidence type="ECO:0000256" key="10">
    <source>
        <dbReference type="ARBA" id="ARBA00023158"/>
    </source>
</evidence>
<sequence>MADKRKLQGEIDRCLKKVTEGVEQFEDIWKKLHNAANANQKEKYEADLKKEIKKLQRLRDQIKTWVASNEIKDKRQLVENRKLIETQMERFKVVERETKTKAYSKEGLGLAQKVDPAQKEKEEMEQWLTNTIDTLNMQVDQFESEVESLSVQTRKKKGDKEKQDRIEELKRLIERHRHHIRMLETILRMLDNDSIQVDAIHKIKDDVEYYIDSSQDPDFEENEFLYDDLDLEEIPTTLMATSPQGHIEDEMFLQSSSTPTSTTSSSPIPPSPATGTTEISEDKRGRSTGSEVSQSSVKNGNPSLSSFSSSASSGSSSSSSSLVSVATVVGGCTAVSGGSSLLGSFSSAVQLHVPQSQQQAQVKLSSTSAPSNNTHSPPSHPTLPASTTSSLPSSSTPGPVTSNSQSQASSVPGVEGSRLGLGLVKGGVTVTSSSSGAQMPGLGMAGMSGSLNTMAGLLSGSTPAPYAQAAAGGTAGSASSGPVGSGSGSSGISIPSGGAAGANTGVTSNGTGAGVSMGLLGSSPGHGALTGGILNLVPGQTALQGSAQIPVSHVGTAPGGGTGESGLGGNGSSSVASAGVGTNVAPARPPSVLKQNGATSYSAVVADNTPDSSLSSASQSQNSHSSSSSSSANQTLDNGPSLLSSITLPPSSPSPAFTDSTPGGGSLLNGPHSYTLNTEAIKAPEPPSSLKAMAERAALGLTLDGEISSLHLSDRAQPGPTTAPQPAVSEVNLPPSLGACPLGPTPLTKEQLYQQAMQESTWTHMPHPSDSERIRQYLMRNPCPTPPFHHQVPPHHSDSIEFYQRLSTETLFFIFYYLEGTKAQYLSAKALKKQSWRFHTKYMMWFQRHEEPKTITDEFEQGTYIYFDYEKWGQRKKEGFTFEYRYLEDRDLQ</sequence>
<dbReference type="OrthoDB" id="293823at2759"/>
<feature type="compositionally biased region" description="Low complexity" evidence="17">
    <location>
        <begin position="255"/>
        <end position="266"/>
    </location>
</feature>
<evidence type="ECO:0000313" key="21">
    <source>
        <dbReference type="Proteomes" id="UP000472260"/>
    </source>
</evidence>
<name>A0A671K7S4_9TELE</name>
<dbReference type="GO" id="GO:0006355">
    <property type="term" value="P:regulation of DNA-templated transcription"/>
    <property type="evidence" value="ECO:0007669"/>
    <property type="project" value="InterPro"/>
</dbReference>
<feature type="domain" description="NOT2/NOT3/NOT5 C-terminal" evidence="19">
    <location>
        <begin position="762"/>
        <end position="887"/>
    </location>
</feature>
<dbReference type="Pfam" id="PF04065">
    <property type="entry name" value="Not3"/>
    <property type="match status" value="1"/>
</dbReference>
<keyword evidence="16" id="KW-0175">Coiled coil</keyword>
<comment type="subcellular location">
    <subcellularLocation>
        <location evidence="2">Cytoplasm</location>
        <location evidence="2">P-body</location>
    </subcellularLocation>
    <subcellularLocation>
        <location evidence="1">Nucleus</location>
    </subcellularLocation>
</comment>
<evidence type="ECO:0000256" key="14">
    <source>
        <dbReference type="ARBA" id="ARBA00083548"/>
    </source>
</evidence>
<keyword evidence="5" id="KW-0963">Cytoplasm</keyword>
<keyword evidence="6" id="KW-0678">Repressor</keyword>
<evidence type="ECO:0000256" key="15">
    <source>
        <dbReference type="ARBA" id="ARBA00093549"/>
    </source>
</evidence>
<keyword evidence="4" id="KW-0217">Developmental protein</keyword>
<keyword evidence="11" id="KW-0804">Transcription</keyword>
<dbReference type="GO" id="GO:0005634">
    <property type="term" value="C:nucleus"/>
    <property type="evidence" value="ECO:0007669"/>
    <property type="project" value="UniProtKB-SubCell"/>
</dbReference>
<dbReference type="GO" id="GO:0031047">
    <property type="term" value="P:regulatory ncRNA-mediated gene silencing"/>
    <property type="evidence" value="ECO:0007669"/>
    <property type="project" value="UniProtKB-KW"/>
</dbReference>
<dbReference type="Ensembl" id="ENSSANT00000002968.1">
    <property type="protein sequence ID" value="ENSSANP00000002760.1"/>
    <property type="gene ID" value="ENSSANG00000001334.1"/>
</dbReference>
<reference evidence="20" key="1">
    <citation type="submission" date="2025-08" db="UniProtKB">
        <authorList>
            <consortium name="Ensembl"/>
        </authorList>
    </citation>
    <scope>IDENTIFICATION</scope>
</reference>
<evidence type="ECO:0000259" key="18">
    <source>
        <dbReference type="Pfam" id="PF04065"/>
    </source>
</evidence>
<evidence type="ECO:0000313" key="20">
    <source>
        <dbReference type="Ensembl" id="ENSSANP00000002760.1"/>
    </source>
</evidence>
<feature type="coiled-coil region" evidence="16">
    <location>
        <begin position="132"/>
        <end position="186"/>
    </location>
</feature>
<evidence type="ECO:0000256" key="8">
    <source>
        <dbReference type="ARBA" id="ARBA00022845"/>
    </source>
</evidence>
<dbReference type="InterPro" id="IPR012270">
    <property type="entry name" value="CCR4-NOT_su3/5"/>
</dbReference>
<feature type="region of interest" description="Disordered" evidence="17">
    <location>
        <begin position="465"/>
        <end position="491"/>
    </location>
</feature>
<keyword evidence="8" id="KW-0810">Translation regulation</keyword>
<evidence type="ECO:0000256" key="1">
    <source>
        <dbReference type="ARBA" id="ARBA00004123"/>
    </source>
</evidence>
<evidence type="ECO:0000256" key="12">
    <source>
        <dbReference type="ARBA" id="ARBA00023242"/>
    </source>
</evidence>
<dbReference type="Pfam" id="PF04153">
    <property type="entry name" value="NOT2_3_5_C"/>
    <property type="match status" value="1"/>
</dbReference>
<feature type="domain" description="CCR4-Not complex component Not N-terminal" evidence="18">
    <location>
        <begin position="4"/>
        <end position="232"/>
    </location>
</feature>
<evidence type="ECO:0000259" key="19">
    <source>
        <dbReference type="Pfam" id="PF04153"/>
    </source>
</evidence>
<gene>
    <name evidence="20" type="primary">LOC107700763</name>
</gene>
<reference evidence="20" key="2">
    <citation type="submission" date="2025-09" db="UniProtKB">
        <authorList>
            <consortium name="Ensembl"/>
        </authorList>
    </citation>
    <scope>IDENTIFICATION</scope>
</reference>
<feature type="compositionally biased region" description="Low complexity" evidence="17">
    <location>
        <begin position="365"/>
        <end position="404"/>
    </location>
</feature>
<evidence type="ECO:0000256" key="3">
    <source>
        <dbReference type="ARBA" id="ARBA00007682"/>
    </source>
</evidence>
<dbReference type="Proteomes" id="UP000472260">
    <property type="component" value="Unassembled WGS sequence"/>
</dbReference>
<evidence type="ECO:0000256" key="7">
    <source>
        <dbReference type="ARBA" id="ARBA00022553"/>
    </source>
</evidence>
<protein>
    <recommendedName>
        <fullName evidence="13">CCR4-NOT transcription complex subunit 3</fullName>
    </recommendedName>
    <alternativeName>
        <fullName evidence="14">CCR4-associated factor 3</fullName>
    </alternativeName>
</protein>
<dbReference type="InterPro" id="IPR007282">
    <property type="entry name" value="NOT2/3/5_C"/>
</dbReference>
<feature type="compositionally biased region" description="Polar residues" evidence="17">
    <location>
        <begin position="287"/>
        <end position="302"/>
    </location>
</feature>
<feature type="compositionally biased region" description="Low complexity" evidence="17">
    <location>
        <begin position="640"/>
        <end position="649"/>
    </location>
</feature>
<dbReference type="GO" id="GO:2000036">
    <property type="term" value="P:regulation of stem cell population maintenance"/>
    <property type="evidence" value="ECO:0007669"/>
    <property type="project" value="UniProtKB-ARBA"/>
</dbReference>
<evidence type="ECO:0000256" key="17">
    <source>
        <dbReference type="SAM" id="MobiDB-lite"/>
    </source>
</evidence>
<dbReference type="KEGG" id="sanh:107700763"/>
<feature type="compositionally biased region" description="Low complexity" evidence="17">
    <location>
        <begin position="303"/>
        <end position="319"/>
    </location>
</feature>
<keyword evidence="21" id="KW-1185">Reference proteome</keyword>
<evidence type="ECO:0000256" key="9">
    <source>
        <dbReference type="ARBA" id="ARBA00023015"/>
    </source>
</evidence>
<feature type="compositionally biased region" description="Low complexity" evidence="17">
    <location>
        <begin position="572"/>
        <end position="582"/>
    </location>
</feature>
<feature type="region of interest" description="Disordered" evidence="17">
    <location>
        <begin position="606"/>
        <end position="673"/>
    </location>
</feature>
<evidence type="ECO:0000256" key="4">
    <source>
        <dbReference type="ARBA" id="ARBA00022473"/>
    </source>
</evidence>
<evidence type="ECO:0000256" key="6">
    <source>
        <dbReference type="ARBA" id="ARBA00022491"/>
    </source>
</evidence>
<dbReference type="RefSeq" id="XP_016358049.1">
    <property type="nucleotide sequence ID" value="XM_016502563.1"/>
</dbReference>
<evidence type="ECO:0000256" key="11">
    <source>
        <dbReference type="ARBA" id="ARBA00023163"/>
    </source>
</evidence>
<feature type="region of interest" description="Disordered" evidence="17">
    <location>
        <begin position="356"/>
        <end position="415"/>
    </location>
</feature>
<evidence type="ECO:0000256" key="2">
    <source>
        <dbReference type="ARBA" id="ARBA00004201"/>
    </source>
</evidence>
<dbReference type="Gene3D" id="2.30.30.1020">
    <property type="entry name" value="CCR4-NOT complex subunit 2/3/5, C-terminal domain"/>
    <property type="match status" value="1"/>
</dbReference>
<dbReference type="RefSeq" id="XP_016358050.1">
    <property type="nucleotide sequence ID" value="XM_016502564.1"/>
</dbReference>
<keyword evidence="12" id="KW-0539">Nucleus</keyword>
<dbReference type="GO" id="GO:0000932">
    <property type="term" value="C:P-body"/>
    <property type="evidence" value="ECO:0007669"/>
    <property type="project" value="UniProtKB-SubCell"/>
</dbReference>
<evidence type="ECO:0000256" key="16">
    <source>
        <dbReference type="SAM" id="Coils"/>
    </source>
</evidence>
<keyword evidence="7" id="KW-0597">Phosphoprotein</keyword>
<dbReference type="GeneID" id="107700763"/>
<accession>A0A671K7S4</accession>
<feature type="compositionally biased region" description="Gly residues" evidence="17">
    <location>
        <begin position="557"/>
        <end position="571"/>
    </location>
</feature>
<dbReference type="InterPro" id="IPR038635">
    <property type="entry name" value="CCR4-NOT_su2/3/5_C_sf"/>
</dbReference>
<dbReference type="AlphaFoldDB" id="A0A671K7S4"/>
<evidence type="ECO:0000256" key="13">
    <source>
        <dbReference type="ARBA" id="ARBA00071433"/>
    </source>
</evidence>
<organism evidence="20 21">
    <name type="scientific">Sinocyclocheilus anshuiensis</name>
    <dbReference type="NCBI Taxonomy" id="1608454"/>
    <lineage>
        <taxon>Eukaryota</taxon>
        <taxon>Metazoa</taxon>
        <taxon>Chordata</taxon>
        <taxon>Craniata</taxon>
        <taxon>Vertebrata</taxon>
        <taxon>Euteleostomi</taxon>
        <taxon>Actinopterygii</taxon>
        <taxon>Neopterygii</taxon>
        <taxon>Teleostei</taxon>
        <taxon>Ostariophysi</taxon>
        <taxon>Cypriniformes</taxon>
        <taxon>Cyprinidae</taxon>
        <taxon>Cyprininae</taxon>
        <taxon>Sinocyclocheilus</taxon>
    </lineage>
</organism>
<proteinExistence type="inferred from homology"/>
<dbReference type="PANTHER" id="PTHR23326">
    <property type="entry name" value="CCR4 NOT-RELATED"/>
    <property type="match status" value="1"/>
</dbReference>